<dbReference type="InterPro" id="IPR033932">
    <property type="entry name" value="YtcJ-like"/>
</dbReference>
<evidence type="ECO:0000313" key="2">
    <source>
        <dbReference type="EMBL" id="PSR24047.1"/>
    </source>
</evidence>
<proteinExistence type="predicted"/>
<dbReference type="Proteomes" id="UP000241848">
    <property type="component" value="Unassembled WGS sequence"/>
</dbReference>
<comment type="caution">
    <text evidence="2">The sequence shown here is derived from an EMBL/GenBank/DDBJ whole genome shotgun (WGS) entry which is preliminary data.</text>
</comment>
<dbReference type="EMBL" id="PXYV01000001">
    <property type="protein sequence ID" value="PSR24047.1"/>
    <property type="molecule type" value="Genomic_DNA"/>
</dbReference>
<protein>
    <recommendedName>
        <fullName evidence="1">Amidohydrolase 3 domain-containing protein</fullName>
    </recommendedName>
</protein>
<dbReference type="CDD" id="cd01300">
    <property type="entry name" value="YtcJ_like"/>
    <property type="match status" value="1"/>
</dbReference>
<dbReference type="Gene3D" id="3.10.310.70">
    <property type="match status" value="1"/>
</dbReference>
<dbReference type="SUPFAM" id="SSF51556">
    <property type="entry name" value="Metallo-dependent hydrolases"/>
    <property type="match status" value="1"/>
</dbReference>
<reference evidence="2 3" key="1">
    <citation type="journal article" date="2014" name="BMC Genomics">
        <title>Comparison of environmental and isolate Sulfobacillus genomes reveals diverse carbon, sulfur, nitrogen, and hydrogen metabolisms.</title>
        <authorList>
            <person name="Justice N.B."/>
            <person name="Norman A."/>
            <person name="Brown C.T."/>
            <person name="Singh A."/>
            <person name="Thomas B.C."/>
            <person name="Banfield J.F."/>
        </authorList>
    </citation>
    <scope>NUCLEOTIDE SEQUENCE [LARGE SCALE GENOMIC DNA]</scope>
    <source>
        <strain evidence="2">AMDSBA3</strain>
    </source>
</reference>
<organism evidence="2 3">
    <name type="scientific">Sulfobacillus acidophilus</name>
    <dbReference type="NCBI Taxonomy" id="53633"/>
    <lineage>
        <taxon>Bacteria</taxon>
        <taxon>Bacillati</taxon>
        <taxon>Bacillota</taxon>
        <taxon>Clostridia</taxon>
        <taxon>Eubacteriales</taxon>
        <taxon>Clostridiales Family XVII. Incertae Sedis</taxon>
        <taxon>Sulfobacillus</taxon>
    </lineage>
</organism>
<sequence>MATFWTDVVTSNPAITVIVTDADQNGTILATGGQALLSSRRASDRLHSLEGRFVTAGFWDSHIHLVDYGISFARIQFDSHDSLEVVLEKVRSAAAQLPDDAWLVGQGWNLQALGAIPTRAALDAAAGAHPALLLSLDHHTVWMNQRGLARVHVRDRDLTSPMQGILRERIAFAVHEQVVAETVADRTRAVRSAVEALHRRGLVGVTTIEEPAGFAALQDVTPPLRVQIFMREAAGEGLLSAGFHSGFGNDFLRVLGVKLFADGALGSHTAWMLDPYEGSDDNRGMSTIDPAQLATWARRLGAGGLLAAVHAIGDRAVRETAQALCAVDWKASASSRIEHAQLLDDADLDRLKTGNIALSMQPAHLLFDRDIADEHWGPRSRRAFRFRDILDAGIPLIFGSDAPVADPDPVTGLWAAVHRANPGRSPWFPAQCLTPDEAIWCYTRGPALADHRPSGVIAPGYWGDFTVWSEDPRKALMEQEPERLEVVGTIVGGRTVL</sequence>
<evidence type="ECO:0000259" key="1">
    <source>
        <dbReference type="Pfam" id="PF07969"/>
    </source>
</evidence>
<evidence type="ECO:0000313" key="3">
    <source>
        <dbReference type="Proteomes" id="UP000241848"/>
    </source>
</evidence>
<dbReference type="Pfam" id="PF07969">
    <property type="entry name" value="Amidohydro_3"/>
    <property type="match status" value="1"/>
</dbReference>
<dbReference type="AlphaFoldDB" id="A0A2T2WP84"/>
<feature type="domain" description="Amidohydrolase 3" evidence="1">
    <location>
        <begin position="49"/>
        <end position="496"/>
    </location>
</feature>
<dbReference type="SUPFAM" id="SSF51338">
    <property type="entry name" value="Composite domain of metallo-dependent hydrolases"/>
    <property type="match status" value="1"/>
</dbReference>
<gene>
    <name evidence="2" type="ORF">C7B45_00025</name>
</gene>
<dbReference type="InterPro" id="IPR032466">
    <property type="entry name" value="Metal_Hydrolase"/>
</dbReference>
<dbReference type="PANTHER" id="PTHR22642:SF2">
    <property type="entry name" value="PROTEIN LONG AFTER FAR-RED 3"/>
    <property type="match status" value="1"/>
</dbReference>
<accession>A0A2T2WP84</accession>
<name>A0A2T2WP84_9FIRM</name>
<dbReference type="InterPro" id="IPR011059">
    <property type="entry name" value="Metal-dep_hydrolase_composite"/>
</dbReference>
<dbReference type="GO" id="GO:0016810">
    <property type="term" value="F:hydrolase activity, acting on carbon-nitrogen (but not peptide) bonds"/>
    <property type="evidence" value="ECO:0007669"/>
    <property type="project" value="InterPro"/>
</dbReference>
<dbReference type="Gene3D" id="3.20.20.140">
    <property type="entry name" value="Metal-dependent hydrolases"/>
    <property type="match status" value="1"/>
</dbReference>
<dbReference type="InterPro" id="IPR013108">
    <property type="entry name" value="Amidohydro_3"/>
</dbReference>
<dbReference type="Gene3D" id="2.30.40.10">
    <property type="entry name" value="Urease, subunit C, domain 1"/>
    <property type="match status" value="1"/>
</dbReference>
<dbReference type="PANTHER" id="PTHR22642">
    <property type="entry name" value="IMIDAZOLONEPROPIONASE"/>
    <property type="match status" value="1"/>
</dbReference>